<dbReference type="InterPro" id="IPR051535">
    <property type="entry name" value="Siderophore_ABC-ATPase"/>
</dbReference>
<comment type="subcellular location">
    <subcellularLocation>
        <location evidence="1">Cell membrane</location>
        <topology evidence="1">Peripheral membrane protein</topology>
    </subcellularLocation>
</comment>
<organism evidence="11 12">
    <name type="scientific">Marinobacter xestospongiae</name>
    <dbReference type="NCBI Taxonomy" id="994319"/>
    <lineage>
        <taxon>Bacteria</taxon>
        <taxon>Pseudomonadati</taxon>
        <taxon>Pseudomonadota</taxon>
        <taxon>Gammaproteobacteria</taxon>
        <taxon>Pseudomonadales</taxon>
        <taxon>Marinobacteraceae</taxon>
        <taxon>Marinobacter</taxon>
    </lineage>
</organism>
<sequence>MTITIDAAVLQGESLALSYESRQVFRDLSLSIPTGKVTVIVGPNACGKSSLLRTLSRLLVPEQGRVLLDGRDIHRYPSRAVARRLGLLPQSSTAPPGICVADLVARGRFPHQTLLRQWTAADEAAVDQAMAATGVTGLADATLEELSGGQRQRVWLAMLLAQDTPVMLLDEPTTWLDIAHQLDVLELCRRLNRDQGRTLVMVLHDLNQAARYADYLVAMKAGEVVAAGTPAEVMTEALIERVFSIRARVGIDPESGSPWVLPVSSTGQMDD</sequence>
<dbReference type="InterPro" id="IPR003439">
    <property type="entry name" value="ABC_transporter-like_ATP-bd"/>
</dbReference>
<dbReference type="Pfam" id="PF00005">
    <property type="entry name" value="ABC_tran"/>
    <property type="match status" value="1"/>
</dbReference>
<dbReference type="InterPro" id="IPR003593">
    <property type="entry name" value="AAA+_ATPase"/>
</dbReference>
<evidence type="ECO:0000313" key="11">
    <source>
        <dbReference type="EMBL" id="MDV2079400.1"/>
    </source>
</evidence>
<dbReference type="RefSeq" id="WP_316973959.1">
    <property type="nucleotide sequence ID" value="NZ_JAWIIJ010000007.1"/>
</dbReference>
<keyword evidence="4" id="KW-0410">Iron transport</keyword>
<dbReference type="PROSITE" id="PS50893">
    <property type="entry name" value="ABC_TRANSPORTER_2"/>
    <property type="match status" value="1"/>
</dbReference>
<keyword evidence="9" id="KW-0472">Membrane</keyword>
<dbReference type="InterPro" id="IPR017871">
    <property type="entry name" value="ABC_transporter-like_CS"/>
</dbReference>
<comment type="caution">
    <text evidence="11">The sequence shown here is derived from an EMBL/GenBank/DDBJ whole genome shotgun (WGS) entry which is preliminary data.</text>
</comment>
<evidence type="ECO:0000256" key="5">
    <source>
        <dbReference type="ARBA" id="ARBA00022741"/>
    </source>
</evidence>
<dbReference type="SUPFAM" id="SSF52540">
    <property type="entry name" value="P-loop containing nucleoside triphosphate hydrolases"/>
    <property type="match status" value="1"/>
</dbReference>
<protein>
    <submittedName>
        <fullName evidence="11">ABC transporter ATP-binding protein</fullName>
    </submittedName>
</protein>
<dbReference type="EMBL" id="JAWIIJ010000007">
    <property type="protein sequence ID" value="MDV2079400.1"/>
    <property type="molecule type" value="Genomic_DNA"/>
</dbReference>
<dbReference type="PANTHER" id="PTHR42771">
    <property type="entry name" value="IRON(3+)-HYDROXAMATE IMPORT ATP-BINDING PROTEIN FHUC"/>
    <property type="match status" value="1"/>
</dbReference>
<dbReference type="SMART" id="SM00382">
    <property type="entry name" value="AAA"/>
    <property type="match status" value="1"/>
</dbReference>
<dbReference type="PROSITE" id="PS00211">
    <property type="entry name" value="ABC_TRANSPORTER_1"/>
    <property type="match status" value="1"/>
</dbReference>
<evidence type="ECO:0000256" key="1">
    <source>
        <dbReference type="ARBA" id="ARBA00004202"/>
    </source>
</evidence>
<evidence type="ECO:0000256" key="4">
    <source>
        <dbReference type="ARBA" id="ARBA00022496"/>
    </source>
</evidence>
<evidence type="ECO:0000313" key="12">
    <source>
        <dbReference type="Proteomes" id="UP001269819"/>
    </source>
</evidence>
<feature type="domain" description="ABC transporter" evidence="10">
    <location>
        <begin position="10"/>
        <end position="246"/>
    </location>
</feature>
<dbReference type="GO" id="GO:0005524">
    <property type="term" value="F:ATP binding"/>
    <property type="evidence" value="ECO:0007669"/>
    <property type="project" value="UniProtKB-KW"/>
</dbReference>
<dbReference type="Gene3D" id="3.40.50.300">
    <property type="entry name" value="P-loop containing nucleotide triphosphate hydrolases"/>
    <property type="match status" value="1"/>
</dbReference>
<evidence type="ECO:0000256" key="6">
    <source>
        <dbReference type="ARBA" id="ARBA00022840"/>
    </source>
</evidence>
<name>A0ABU3VZ56_9GAMM</name>
<proteinExistence type="predicted"/>
<gene>
    <name evidence="11" type="ORF">RYS15_11935</name>
</gene>
<reference evidence="11 12" key="1">
    <citation type="submission" date="2023-10" db="EMBL/GenBank/DDBJ databases">
        <title>Characteristics and mechanism of a salt-tolerant marine origin heterotrophic nitrifying- aerobic denitrifying bacteria Marinobacter xestospongiae HN1.</title>
        <authorList>
            <person name="Qi R."/>
        </authorList>
    </citation>
    <scope>NUCLEOTIDE SEQUENCE [LARGE SCALE GENOMIC DNA]</scope>
    <source>
        <strain evidence="11 12">HN1</strain>
    </source>
</reference>
<keyword evidence="7" id="KW-0408">Iron</keyword>
<dbReference type="PANTHER" id="PTHR42771:SF12">
    <property type="entry name" value="FE(3+) DICITRATE TRANSPORT ATP-BINDING PROTEIN FECE-RELATED"/>
    <property type="match status" value="1"/>
</dbReference>
<evidence type="ECO:0000256" key="9">
    <source>
        <dbReference type="ARBA" id="ARBA00023136"/>
    </source>
</evidence>
<dbReference type="Proteomes" id="UP001269819">
    <property type="component" value="Unassembled WGS sequence"/>
</dbReference>
<evidence type="ECO:0000256" key="7">
    <source>
        <dbReference type="ARBA" id="ARBA00023004"/>
    </source>
</evidence>
<keyword evidence="3" id="KW-1003">Cell membrane</keyword>
<dbReference type="InterPro" id="IPR027417">
    <property type="entry name" value="P-loop_NTPase"/>
</dbReference>
<accession>A0ABU3VZ56</accession>
<keyword evidence="5" id="KW-0547">Nucleotide-binding</keyword>
<keyword evidence="12" id="KW-1185">Reference proteome</keyword>
<dbReference type="CDD" id="cd03214">
    <property type="entry name" value="ABC_Iron-Siderophores_B12_Hemin"/>
    <property type="match status" value="1"/>
</dbReference>
<keyword evidence="8" id="KW-0406">Ion transport</keyword>
<keyword evidence="6 11" id="KW-0067">ATP-binding</keyword>
<keyword evidence="2" id="KW-0813">Transport</keyword>
<evidence type="ECO:0000259" key="10">
    <source>
        <dbReference type="PROSITE" id="PS50893"/>
    </source>
</evidence>
<evidence type="ECO:0000256" key="8">
    <source>
        <dbReference type="ARBA" id="ARBA00023065"/>
    </source>
</evidence>
<evidence type="ECO:0000256" key="2">
    <source>
        <dbReference type="ARBA" id="ARBA00022448"/>
    </source>
</evidence>
<evidence type="ECO:0000256" key="3">
    <source>
        <dbReference type="ARBA" id="ARBA00022475"/>
    </source>
</evidence>